<dbReference type="Proteomes" id="UP000887574">
    <property type="component" value="Unplaced"/>
</dbReference>
<organism evidence="1 2">
    <name type="scientific">Ditylenchus dipsaci</name>
    <dbReference type="NCBI Taxonomy" id="166011"/>
    <lineage>
        <taxon>Eukaryota</taxon>
        <taxon>Metazoa</taxon>
        <taxon>Ecdysozoa</taxon>
        <taxon>Nematoda</taxon>
        <taxon>Chromadorea</taxon>
        <taxon>Rhabditida</taxon>
        <taxon>Tylenchina</taxon>
        <taxon>Tylenchomorpha</taxon>
        <taxon>Sphaerularioidea</taxon>
        <taxon>Anguinidae</taxon>
        <taxon>Anguininae</taxon>
        <taxon>Ditylenchus</taxon>
    </lineage>
</organism>
<accession>A0A915DIV9</accession>
<evidence type="ECO:0000313" key="2">
    <source>
        <dbReference type="WBParaSite" id="jg19931"/>
    </source>
</evidence>
<evidence type="ECO:0000313" key="1">
    <source>
        <dbReference type="Proteomes" id="UP000887574"/>
    </source>
</evidence>
<proteinExistence type="predicted"/>
<dbReference type="WBParaSite" id="jg19931">
    <property type="protein sequence ID" value="jg19931"/>
    <property type="gene ID" value="jg19931"/>
</dbReference>
<reference evidence="2" key="1">
    <citation type="submission" date="2022-11" db="UniProtKB">
        <authorList>
            <consortium name="WormBaseParasite"/>
        </authorList>
    </citation>
    <scope>IDENTIFICATION</scope>
</reference>
<name>A0A915DIV9_9BILA</name>
<protein>
    <submittedName>
        <fullName evidence="2">Uncharacterized protein</fullName>
    </submittedName>
</protein>
<sequence>MYEDYFFFKEDGTLPITVLKDFGDRGAAGLTYVQNDQRHHIQSDVSRGVLLPPEGGWGQRTYSLTVTPNPYDEEYMKRAQNLLYTIEGDDCVTAVTLRYAATYRHGSHMKLQMGQQLQIYSVPCAPSLPNKTVVVEVVYIDELHDFIVLRAQTDLCIKSDEPSRGNPVTGQEYFQLGIFKGLPTYNKGVVMNEKPLKSGHLRGSAQTILGEFGGGCFTLHACIGITVRGHNDVPQILKQQSSADSLKELQMVDRYTSHTVFVPIAIIYYVIRNVSFAFTESA</sequence>
<keyword evidence="1" id="KW-1185">Reference proteome</keyword>
<dbReference type="AlphaFoldDB" id="A0A915DIV9"/>